<evidence type="ECO:0000313" key="2">
    <source>
        <dbReference type="Proteomes" id="UP000823561"/>
    </source>
</evidence>
<sequence>MLLYTNWPVGGRRQFSVNISRTVGPRRSTFFLYVGLKGACQPIPLPLISCIAPPS</sequence>
<dbReference type="Proteomes" id="UP000823561">
    <property type="component" value="Chromosome 21"/>
</dbReference>
<comment type="caution">
    <text evidence="1">The sequence shown here is derived from an EMBL/GenBank/DDBJ whole genome shotgun (WGS) entry which is preliminary data.</text>
</comment>
<dbReference type="AlphaFoldDB" id="A0AAV6FKR0"/>
<keyword evidence="2" id="KW-1185">Reference proteome</keyword>
<dbReference type="EMBL" id="JADWDJ010000021">
    <property type="protein sequence ID" value="KAG5263458.1"/>
    <property type="molecule type" value="Genomic_DNA"/>
</dbReference>
<reference evidence="1" key="1">
    <citation type="submission" date="2020-10" db="EMBL/GenBank/DDBJ databases">
        <title>Chromosome-scale genome assembly of the Allis shad, Alosa alosa.</title>
        <authorList>
            <person name="Margot Z."/>
            <person name="Christophe K."/>
            <person name="Cabau C."/>
            <person name="Louis A."/>
            <person name="Berthelot C."/>
            <person name="Parey E."/>
            <person name="Roest Crollius H."/>
            <person name="Montfort J."/>
            <person name="Robinson-Rechavi M."/>
            <person name="Bucao C."/>
            <person name="Bouchez O."/>
            <person name="Gislard M."/>
            <person name="Lluch J."/>
            <person name="Milhes M."/>
            <person name="Lampietro C."/>
            <person name="Lopez Roques C."/>
            <person name="Donnadieu C."/>
            <person name="Braasch I."/>
            <person name="Desvignes T."/>
            <person name="Postlethwait J."/>
            <person name="Bobe J."/>
            <person name="Guiguen Y."/>
        </authorList>
    </citation>
    <scope>NUCLEOTIDE SEQUENCE</scope>
    <source>
        <strain evidence="1">M-15738</strain>
        <tissue evidence="1">Blood</tissue>
    </source>
</reference>
<proteinExistence type="predicted"/>
<accession>A0AAV6FKR0</accession>
<gene>
    <name evidence="1" type="ORF">AALO_G00265050</name>
</gene>
<protein>
    <submittedName>
        <fullName evidence="1">Uncharacterized protein</fullName>
    </submittedName>
</protein>
<evidence type="ECO:0000313" key="1">
    <source>
        <dbReference type="EMBL" id="KAG5263458.1"/>
    </source>
</evidence>
<organism evidence="1 2">
    <name type="scientific">Alosa alosa</name>
    <name type="common">allis shad</name>
    <dbReference type="NCBI Taxonomy" id="278164"/>
    <lineage>
        <taxon>Eukaryota</taxon>
        <taxon>Metazoa</taxon>
        <taxon>Chordata</taxon>
        <taxon>Craniata</taxon>
        <taxon>Vertebrata</taxon>
        <taxon>Euteleostomi</taxon>
        <taxon>Actinopterygii</taxon>
        <taxon>Neopterygii</taxon>
        <taxon>Teleostei</taxon>
        <taxon>Clupei</taxon>
        <taxon>Clupeiformes</taxon>
        <taxon>Clupeoidei</taxon>
        <taxon>Clupeidae</taxon>
        <taxon>Alosa</taxon>
    </lineage>
</organism>
<name>A0AAV6FKR0_9TELE</name>